<keyword evidence="5 7" id="KW-1133">Transmembrane helix</keyword>
<accession>A0A1G2LSA9</accession>
<keyword evidence="6 7" id="KW-0472">Membrane</keyword>
<dbReference type="Proteomes" id="UP000177171">
    <property type="component" value="Unassembled WGS sequence"/>
</dbReference>
<comment type="subcellular location">
    <subcellularLocation>
        <location evidence="1">Endomembrane system</location>
        <topology evidence="1">Multi-pass membrane protein</topology>
    </subcellularLocation>
</comment>
<feature type="transmembrane region" description="Helical" evidence="7">
    <location>
        <begin position="82"/>
        <end position="99"/>
    </location>
</feature>
<evidence type="ECO:0000256" key="4">
    <source>
        <dbReference type="ARBA" id="ARBA00022967"/>
    </source>
</evidence>
<keyword evidence="4" id="KW-1278">Translocase</keyword>
<dbReference type="AlphaFoldDB" id="A0A1G2LSA9"/>
<sequence>MSPKKTVKRSFKHAKWFKVFTAGLWQDHPTFCMVLGICSMLAVTNRMNNAIAMGLGVTFCTAFSSLFISIFRNVIPARVRMLAYMVIIATFVICVDRFLKAYFPPISEELGPYVGLIITNCILMGRAEAYAIKNGPLLSVLDGLGCGIGYTFMLMLMALVRETSGFGTLLGYRVMPGHWTNWVVMTIAPGAFFLLGVYLWIFRTIAKKTEA</sequence>
<evidence type="ECO:0000256" key="7">
    <source>
        <dbReference type="SAM" id="Phobius"/>
    </source>
</evidence>
<dbReference type="GO" id="GO:0005886">
    <property type="term" value="C:plasma membrane"/>
    <property type="evidence" value="ECO:0007669"/>
    <property type="project" value="TreeGrafter"/>
</dbReference>
<evidence type="ECO:0000256" key="5">
    <source>
        <dbReference type="ARBA" id="ARBA00022989"/>
    </source>
</evidence>
<proteinExistence type="predicted"/>
<dbReference type="NCBIfam" id="NF009070">
    <property type="entry name" value="PRK12405.1"/>
    <property type="match status" value="1"/>
</dbReference>
<dbReference type="InterPro" id="IPR003667">
    <property type="entry name" value="NqrDE/RnfAE"/>
</dbReference>
<evidence type="ECO:0000256" key="2">
    <source>
        <dbReference type="ARBA" id="ARBA00022448"/>
    </source>
</evidence>
<evidence type="ECO:0000313" key="8">
    <source>
        <dbReference type="EMBL" id="OHA14535.1"/>
    </source>
</evidence>
<feature type="transmembrane region" description="Helical" evidence="7">
    <location>
        <begin position="179"/>
        <end position="201"/>
    </location>
</feature>
<dbReference type="PANTHER" id="PTHR30586">
    <property type="entry name" value="ELECTRON TRANSPORT COMPLEX PROTEIN RNFE"/>
    <property type="match status" value="1"/>
</dbReference>
<evidence type="ECO:0000256" key="6">
    <source>
        <dbReference type="ARBA" id="ARBA00023136"/>
    </source>
</evidence>
<gene>
    <name evidence="8" type="ORF">A3G49_06760</name>
</gene>
<evidence type="ECO:0000256" key="1">
    <source>
        <dbReference type="ARBA" id="ARBA00004127"/>
    </source>
</evidence>
<feature type="transmembrane region" description="Helical" evidence="7">
    <location>
        <begin position="111"/>
        <end position="130"/>
    </location>
</feature>
<dbReference type="GO" id="GO:0012505">
    <property type="term" value="C:endomembrane system"/>
    <property type="evidence" value="ECO:0007669"/>
    <property type="project" value="UniProtKB-SubCell"/>
</dbReference>
<dbReference type="Pfam" id="PF02508">
    <property type="entry name" value="Rnf-Nqr"/>
    <property type="match status" value="1"/>
</dbReference>
<protein>
    <submittedName>
        <fullName evidence="8">NADH:ubiquinone reductase (Na(+)-transporting) subunit D</fullName>
    </submittedName>
</protein>
<comment type="caution">
    <text evidence="8">The sequence shown here is derived from an EMBL/GenBank/DDBJ whole genome shotgun (WGS) entry which is preliminary data.</text>
</comment>
<evidence type="ECO:0000313" key="9">
    <source>
        <dbReference type="Proteomes" id="UP000177171"/>
    </source>
</evidence>
<reference evidence="8 9" key="1">
    <citation type="journal article" date="2016" name="Nat. Commun.">
        <title>Thousands of microbial genomes shed light on interconnected biogeochemical processes in an aquifer system.</title>
        <authorList>
            <person name="Anantharaman K."/>
            <person name="Brown C.T."/>
            <person name="Hug L.A."/>
            <person name="Sharon I."/>
            <person name="Castelle C.J."/>
            <person name="Probst A.J."/>
            <person name="Thomas B.C."/>
            <person name="Singh A."/>
            <person name="Wilkins M.J."/>
            <person name="Karaoz U."/>
            <person name="Brodie E.L."/>
            <person name="Williams K.H."/>
            <person name="Hubbard S.S."/>
            <person name="Banfield J.F."/>
        </authorList>
    </citation>
    <scope>NUCLEOTIDE SEQUENCE [LARGE SCALE GENOMIC DNA]</scope>
</reference>
<keyword evidence="8" id="KW-0830">Ubiquinone</keyword>
<keyword evidence="3 7" id="KW-0812">Transmembrane</keyword>
<feature type="transmembrane region" description="Helical" evidence="7">
    <location>
        <begin position="137"/>
        <end position="159"/>
    </location>
</feature>
<dbReference type="PIRSF" id="PIRSF006102">
    <property type="entry name" value="NQR_DE"/>
    <property type="match status" value="1"/>
</dbReference>
<dbReference type="PANTHER" id="PTHR30586:SF1">
    <property type="entry name" value="NA(+)-TRANSLOCATING NADH-QUINONE REDUCTASE SUBUNIT D"/>
    <property type="match status" value="1"/>
</dbReference>
<dbReference type="EMBL" id="MHQY01000006">
    <property type="protein sequence ID" value="OHA14535.1"/>
    <property type="molecule type" value="Genomic_DNA"/>
</dbReference>
<keyword evidence="2" id="KW-0813">Transport</keyword>
<name>A0A1G2LSA9_9BACT</name>
<organism evidence="8 9">
    <name type="scientific">Candidatus Sungbacteria bacterium RIFCSPLOWO2_12_FULL_41_11</name>
    <dbReference type="NCBI Taxonomy" id="1802286"/>
    <lineage>
        <taxon>Bacteria</taxon>
        <taxon>Candidatus Sungiibacteriota</taxon>
    </lineage>
</organism>
<feature type="transmembrane region" description="Helical" evidence="7">
    <location>
        <begin position="20"/>
        <end position="44"/>
    </location>
</feature>
<evidence type="ECO:0000256" key="3">
    <source>
        <dbReference type="ARBA" id="ARBA00022692"/>
    </source>
</evidence>
<feature type="transmembrane region" description="Helical" evidence="7">
    <location>
        <begin position="50"/>
        <end position="70"/>
    </location>
</feature>